<evidence type="ECO:0000256" key="7">
    <source>
        <dbReference type="ARBA" id="ARBA00022679"/>
    </source>
</evidence>
<evidence type="ECO:0000256" key="16">
    <source>
        <dbReference type="ARBA" id="ARBA00048540"/>
    </source>
</evidence>
<evidence type="ECO:0000256" key="18">
    <source>
        <dbReference type="PIRNR" id="PIRNR006268"/>
    </source>
</evidence>
<keyword evidence="8 18" id="KW-0479">Metal-binding</keyword>
<evidence type="ECO:0000256" key="19">
    <source>
        <dbReference type="PIRSR" id="PIRSR006268-2"/>
    </source>
</evidence>
<dbReference type="GO" id="GO:0005886">
    <property type="term" value="C:plasma membrane"/>
    <property type="evidence" value="ECO:0007669"/>
    <property type="project" value="UniProtKB-SubCell"/>
</dbReference>
<evidence type="ECO:0000256" key="5">
    <source>
        <dbReference type="ARBA" id="ARBA00022519"/>
    </source>
</evidence>
<comment type="catalytic activity">
    <reaction evidence="16 18 20">
        <text>L-threonyl-[protein] + FAD = FMN-L-threonyl-[protein] + AMP + H(+)</text>
        <dbReference type="Rhea" id="RHEA:36847"/>
        <dbReference type="Rhea" id="RHEA-COMP:11060"/>
        <dbReference type="Rhea" id="RHEA-COMP:11061"/>
        <dbReference type="ChEBI" id="CHEBI:15378"/>
        <dbReference type="ChEBI" id="CHEBI:30013"/>
        <dbReference type="ChEBI" id="CHEBI:57692"/>
        <dbReference type="ChEBI" id="CHEBI:74257"/>
        <dbReference type="ChEBI" id="CHEBI:456215"/>
        <dbReference type="EC" id="2.7.1.180"/>
    </reaction>
</comment>
<feature type="binding site" evidence="19">
    <location>
        <position position="169"/>
    </location>
    <ligand>
        <name>Mg(2+)</name>
        <dbReference type="ChEBI" id="CHEBI:18420"/>
    </ligand>
</feature>
<dbReference type="InterPro" id="IPR003374">
    <property type="entry name" value="ApbE-like_sf"/>
</dbReference>
<comment type="cofactor">
    <cofactor evidence="19">
        <name>Mg(2+)</name>
        <dbReference type="ChEBI" id="CHEBI:18420"/>
    </cofactor>
    <cofactor evidence="19">
        <name>Mn(2+)</name>
        <dbReference type="ChEBI" id="CHEBI:29035"/>
    </cofactor>
    <text evidence="19">Magnesium. Can also use manganese.</text>
</comment>
<proteinExistence type="inferred from homology"/>
<keyword evidence="7 18" id="KW-0808">Transferase</keyword>
<evidence type="ECO:0000256" key="12">
    <source>
        <dbReference type="ARBA" id="ARBA00023136"/>
    </source>
</evidence>
<keyword evidence="14 20" id="KW-0449">Lipoprotein</keyword>
<evidence type="ECO:0000313" key="22">
    <source>
        <dbReference type="Proteomes" id="UP000093104"/>
    </source>
</evidence>
<evidence type="ECO:0000313" key="21">
    <source>
        <dbReference type="EMBL" id="OCR22556.1"/>
    </source>
</evidence>
<dbReference type="GO" id="GO:0016740">
    <property type="term" value="F:transferase activity"/>
    <property type="evidence" value="ECO:0007669"/>
    <property type="project" value="UniProtKB-UniRule"/>
</dbReference>
<keyword evidence="11 18" id="KW-0460">Magnesium</keyword>
<evidence type="ECO:0000256" key="11">
    <source>
        <dbReference type="ARBA" id="ARBA00022842"/>
    </source>
</evidence>
<evidence type="ECO:0000256" key="14">
    <source>
        <dbReference type="ARBA" id="ARBA00023288"/>
    </source>
</evidence>
<keyword evidence="5 20" id="KW-0997">Cell inner membrane</keyword>
<gene>
    <name evidence="21" type="ORF">AFK24_26075</name>
</gene>
<keyword evidence="4" id="KW-1003">Cell membrane</keyword>
<evidence type="ECO:0000256" key="1">
    <source>
        <dbReference type="ARBA" id="ARBA00008282"/>
    </source>
</evidence>
<evidence type="ECO:0000256" key="6">
    <source>
        <dbReference type="ARBA" id="ARBA00022630"/>
    </source>
</evidence>
<feature type="binding site" evidence="19">
    <location>
        <position position="287"/>
    </location>
    <ligand>
        <name>Mg(2+)</name>
        <dbReference type="ChEBI" id="CHEBI:18420"/>
    </ligand>
</feature>
<keyword evidence="9" id="KW-0732">Signal</keyword>
<dbReference type="InterPro" id="IPR024932">
    <property type="entry name" value="ApbE"/>
</dbReference>
<dbReference type="FunFam" id="3.10.520.10:FF:000001">
    <property type="entry name" value="FAD:protein FMN transferase"/>
    <property type="match status" value="1"/>
</dbReference>
<dbReference type="GO" id="GO:0046872">
    <property type="term" value="F:metal ion binding"/>
    <property type="evidence" value="ECO:0007669"/>
    <property type="project" value="UniProtKB-UniRule"/>
</dbReference>
<dbReference type="RefSeq" id="WP_065835968.1">
    <property type="nucleotide sequence ID" value="NZ_LGSI01000068.1"/>
</dbReference>
<dbReference type="AlphaFoldDB" id="A0A1C7Z0G2"/>
<comment type="similarity">
    <text evidence="1 18 20">Belongs to the ApbE family.</text>
</comment>
<keyword evidence="13" id="KW-0564">Palmitate</keyword>
<evidence type="ECO:0000256" key="9">
    <source>
        <dbReference type="ARBA" id="ARBA00022729"/>
    </source>
</evidence>
<dbReference type="PATRIC" id="fig|317.243.peg.521"/>
<dbReference type="PANTHER" id="PTHR30040:SF2">
    <property type="entry name" value="FAD:PROTEIN FMN TRANSFERASE"/>
    <property type="match status" value="1"/>
</dbReference>
<reference evidence="21 22" key="1">
    <citation type="submission" date="2015-07" db="EMBL/GenBank/DDBJ databases">
        <title>Draft genome sequence of a diazotrophic, plant growth-promoting rhizobacterium of the Pseudomonas syringae complex.</title>
        <authorList>
            <person name="Patten C.L."/>
            <person name="Jeong H."/>
        </authorList>
    </citation>
    <scope>NUCLEOTIDE SEQUENCE [LARGE SCALE GENOMIC DNA]</scope>
    <source>
        <strain evidence="21 22">GR12-2</strain>
    </source>
</reference>
<dbReference type="OrthoDB" id="9778595at2"/>
<name>A0A1C7Z0G2_PSESX</name>
<dbReference type="Pfam" id="PF02424">
    <property type="entry name" value="ApbE"/>
    <property type="match status" value="1"/>
</dbReference>
<evidence type="ECO:0000256" key="15">
    <source>
        <dbReference type="ARBA" id="ARBA00031306"/>
    </source>
</evidence>
<evidence type="ECO:0000256" key="13">
    <source>
        <dbReference type="ARBA" id="ARBA00023139"/>
    </source>
</evidence>
<comment type="caution">
    <text evidence="21">The sequence shown here is derived from an EMBL/GenBank/DDBJ whole genome shotgun (WGS) entry which is preliminary data.</text>
</comment>
<dbReference type="EMBL" id="LGSI01000068">
    <property type="protein sequence ID" value="OCR22556.1"/>
    <property type="molecule type" value="Genomic_DNA"/>
</dbReference>
<dbReference type="SUPFAM" id="SSF143631">
    <property type="entry name" value="ApbE-like"/>
    <property type="match status" value="1"/>
</dbReference>
<comment type="subcellular location">
    <subcellularLocation>
        <location evidence="17 20">Cell inner membrane</location>
        <topology evidence="17 20">Lipid-anchor</topology>
        <orientation evidence="17 20">Periplasmic side</orientation>
    </subcellularLocation>
</comment>
<sequence length="337" mass="36538">MRQLKPGLVLMALLLAGCGDKVESFGGPTMGSTYSVKYVRSSGGPAPDEVQAKVEALLAQVDEQMSTYRADSLVSRFNDLPAQSCMQLPETMLDLVRYGDQLSRESDGSFDLTVEPLMDLWGFGPHGKGERVPSAEQIAQVRQQVGFGHLRIDGTQLCKDANIKLDFDSIAAGNTVDQAAQLVESLDINSYLVEFTGELKARGHKPDGSPWRIAIEAPRDDAQVAQVVLALDNLGMSTSGDYRNYFETDGKRYSHTFDPHSGAPITHNLASVTVVSPSALHADGLSTMLEVLGPDKGYRYAIDHQIAAFFITREPQGFVTRSTPAFTAVLAQQSAPQ</sequence>
<evidence type="ECO:0000256" key="3">
    <source>
        <dbReference type="ARBA" id="ARBA00016337"/>
    </source>
</evidence>
<protein>
    <recommendedName>
        <fullName evidence="3 18">FAD:protein FMN transferase</fullName>
        <ecNumber evidence="2 18">2.7.1.180</ecNumber>
    </recommendedName>
    <alternativeName>
        <fullName evidence="15 18">Flavin transferase</fullName>
    </alternativeName>
</protein>
<dbReference type="PROSITE" id="PS51257">
    <property type="entry name" value="PROKAR_LIPOPROTEIN"/>
    <property type="match status" value="1"/>
</dbReference>
<keyword evidence="10 18" id="KW-0274">FAD</keyword>
<evidence type="ECO:0000256" key="17">
    <source>
        <dbReference type="ARBA" id="ARBA00060485"/>
    </source>
</evidence>
<comment type="function">
    <text evidence="20">Flavin transferase that catalyzes the transfer of the FMN moiety of FAD and its covalent binding to the hydroxyl group of a threonine residue in a target flavoprotein.</text>
</comment>
<evidence type="ECO:0000256" key="2">
    <source>
        <dbReference type="ARBA" id="ARBA00011955"/>
    </source>
</evidence>
<dbReference type="Proteomes" id="UP000093104">
    <property type="component" value="Unassembled WGS sequence"/>
</dbReference>
<dbReference type="Gene3D" id="3.10.520.10">
    <property type="entry name" value="ApbE-like domains"/>
    <property type="match status" value="1"/>
</dbReference>
<evidence type="ECO:0000256" key="20">
    <source>
        <dbReference type="RuleBase" id="RU363002"/>
    </source>
</evidence>
<organism evidence="21 22">
    <name type="scientific">Pseudomonas syringae</name>
    <dbReference type="NCBI Taxonomy" id="317"/>
    <lineage>
        <taxon>Bacteria</taxon>
        <taxon>Pseudomonadati</taxon>
        <taxon>Pseudomonadota</taxon>
        <taxon>Gammaproteobacteria</taxon>
        <taxon>Pseudomonadales</taxon>
        <taxon>Pseudomonadaceae</taxon>
        <taxon>Pseudomonas</taxon>
    </lineage>
</organism>
<accession>A0A1C7Z0G2</accession>
<keyword evidence="12" id="KW-0472">Membrane</keyword>
<dbReference type="PANTHER" id="PTHR30040">
    <property type="entry name" value="THIAMINE BIOSYNTHESIS LIPOPROTEIN APBE"/>
    <property type="match status" value="1"/>
</dbReference>
<evidence type="ECO:0000256" key="10">
    <source>
        <dbReference type="ARBA" id="ARBA00022827"/>
    </source>
</evidence>
<dbReference type="PIRSF" id="PIRSF006268">
    <property type="entry name" value="ApbE"/>
    <property type="match status" value="1"/>
</dbReference>
<evidence type="ECO:0000256" key="8">
    <source>
        <dbReference type="ARBA" id="ARBA00022723"/>
    </source>
</evidence>
<evidence type="ECO:0000256" key="4">
    <source>
        <dbReference type="ARBA" id="ARBA00022475"/>
    </source>
</evidence>
<feature type="binding site" evidence="19">
    <location>
        <position position="283"/>
    </location>
    <ligand>
        <name>Mg(2+)</name>
        <dbReference type="ChEBI" id="CHEBI:18420"/>
    </ligand>
</feature>
<dbReference type="EC" id="2.7.1.180" evidence="2 18"/>
<keyword evidence="6 18" id="KW-0285">Flavoprotein</keyword>